<dbReference type="GO" id="GO:0016747">
    <property type="term" value="F:acyltransferase activity, transferring groups other than amino-acyl groups"/>
    <property type="evidence" value="ECO:0007669"/>
    <property type="project" value="InterPro"/>
</dbReference>
<evidence type="ECO:0000256" key="2">
    <source>
        <dbReference type="ARBA" id="ARBA00023315"/>
    </source>
</evidence>
<feature type="domain" description="N-acetyltransferase" evidence="3">
    <location>
        <begin position="1"/>
        <end position="137"/>
    </location>
</feature>
<keyword evidence="5" id="KW-1185">Reference proteome</keyword>
<gene>
    <name evidence="4" type="ORF">SAMN04488094_108129</name>
</gene>
<dbReference type="SUPFAM" id="SSF55729">
    <property type="entry name" value="Acyl-CoA N-acyltransferases (Nat)"/>
    <property type="match status" value="1"/>
</dbReference>
<evidence type="ECO:0000313" key="5">
    <source>
        <dbReference type="Proteomes" id="UP000198728"/>
    </source>
</evidence>
<dbReference type="AlphaFoldDB" id="A0A1I1LHG0"/>
<organism evidence="4 5">
    <name type="scientific">Tropicimonas isoalkanivorans</name>
    <dbReference type="NCBI Taxonomy" id="441112"/>
    <lineage>
        <taxon>Bacteria</taxon>
        <taxon>Pseudomonadati</taxon>
        <taxon>Pseudomonadota</taxon>
        <taxon>Alphaproteobacteria</taxon>
        <taxon>Rhodobacterales</taxon>
        <taxon>Roseobacteraceae</taxon>
        <taxon>Tropicimonas</taxon>
    </lineage>
</organism>
<dbReference type="PANTHER" id="PTHR43420">
    <property type="entry name" value="ACETYLTRANSFERASE"/>
    <property type="match status" value="1"/>
</dbReference>
<name>A0A1I1LHG0_9RHOB</name>
<evidence type="ECO:0000256" key="1">
    <source>
        <dbReference type="ARBA" id="ARBA00022679"/>
    </source>
</evidence>
<reference evidence="4 5" key="1">
    <citation type="submission" date="2016-10" db="EMBL/GenBank/DDBJ databases">
        <authorList>
            <person name="de Groot N.N."/>
        </authorList>
    </citation>
    <scope>NUCLEOTIDE SEQUENCE [LARGE SCALE GENOMIC DNA]</scope>
    <source>
        <strain evidence="4 5">DSM 19548</strain>
    </source>
</reference>
<dbReference type="PANTHER" id="PTHR43420:SF44">
    <property type="entry name" value="ACETYLTRANSFERASE YPEA"/>
    <property type="match status" value="1"/>
</dbReference>
<dbReference type="InterPro" id="IPR050680">
    <property type="entry name" value="YpeA/RimI_acetyltransf"/>
</dbReference>
<protein>
    <submittedName>
        <fullName evidence="4">Ribosomal-protein-alanine N-acetyltransferase</fullName>
    </submittedName>
</protein>
<keyword evidence="1 4" id="KW-0808">Transferase</keyword>
<dbReference type="Proteomes" id="UP000198728">
    <property type="component" value="Unassembled WGS sequence"/>
</dbReference>
<keyword evidence="2" id="KW-0012">Acyltransferase</keyword>
<evidence type="ECO:0000313" key="4">
    <source>
        <dbReference type="EMBL" id="SFC72554.1"/>
    </source>
</evidence>
<proteinExistence type="predicted"/>
<evidence type="ECO:0000259" key="3">
    <source>
        <dbReference type="PROSITE" id="PS51186"/>
    </source>
</evidence>
<dbReference type="EMBL" id="FOLG01000008">
    <property type="protein sequence ID" value="SFC72554.1"/>
    <property type="molecule type" value="Genomic_DNA"/>
</dbReference>
<dbReference type="InterPro" id="IPR000182">
    <property type="entry name" value="GNAT_dom"/>
</dbReference>
<dbReference type="CDD" id="cd04301">
    <property type="entry name" value="NAT_SF"/>
    <property type="match status" value="1"/>
</dbReference>
<dbReference type="STRING" id="441112.SAMN04488094_108129"/>
<dbReference type="Gene3D" id="3.40.630.30">
    <property type="match status" value="1"/>
</dbReference>
<dbReference type="InterPro" id="IPR016181">
    <property type="entry name" value="Acyl_CoA_acyltransferase"/>
</dbReference>
<sequence>MTPEELAALHVRCFETPRPWTAAEFRNLLTMTGVFLNATDAGFALGRVIVDEAELLTLAVDPPARRHGLGRALLADFETSAASRGATSALLEVSAANAPAIALYTAAGFLRTGHRPGYYRTPHGARIDALLLAKALS</sequence>
<accession>A0A1I1LHG0</accession>
<dbReference type="Pfam" id="PF00583">
    <property type="entry name" value="Acetyltransf_1"/>
    <property type="match status" value="1"/>
</dbReference>
<dbReference type="PROSITE" id="PS51186">
    <property type="entry name" value="GNAT"/>
    <property type="match status" value="1"/>
</dbReference>